<feature type="compositionally biased region" description="Polar residues" evidence="2">
    <location>
        <begin position="67"/>
        <end position="89"/>
    </location>
</feature>
<evidence type="ECO:0000313" key="3">
    <source>
        <dbReference type="EMBL" id="CAB5221127.1"/>
    </source>
</evidence>
<feature type="coiled-coil region" evidence="1">
    <location>
        <begin position="217"/>
        <end position="244"/>
    </location>
</feature>
<protein>
    <submittedName>
        <fullName evidence="3">Prohead core protein</fullName>
    </submittedName>
</protein>
<reference evidence="3" key="1">
    <citation type="submission" date="2020-05" db="EMBL/GenBank/DDBJ databases">
        <authorList>
            <person name="Chiriac C."/>
            <person name="Salcher M."/>
            <person name="Ghai R."/>
            <person name="Kavagutti S V."/>
        </authorList>
    </citation>
    <scope>NUCLEOTIDE SEQUENCE</scope>
</reference>
<keyword evidence="1" id="KW-0175">Coiled coil</keyword>
<feature type="region of interest" description="Disordered" evidence="2">
    <location>
        <begin position="63"/>
        <end position="89"/>
    </location>
</feature>
<organism evidence="3">
    <name type="scientific">uncultured Caudovirales phage</name>
    <dbReference type="NCBI Taxonomy" id="2100421"/>
    <lineage>
        <taxon>Viruses</taxon>
        <taxon>Duplodnaviria</taxon>
        <taxon>Heunggongvirae</taxon>
        <taxon>Uroviricota</taxon>
        <taxon>Caudoviricetes</taxon>
        <taxon>Peduoviridae</taxon>
        <taxon>Maltschvirus</taxon>
        <taxon>Maltschvirus maltsch</taxon>
    </lineage>
</organism>
<dbReference type="EMBL" id="LR798287">
    <property type="protein sequence ID" value="CAB5221127.1"/>
    <property type="molecule type" value="Genomic_DNA"/>
</dbReference>
<accession>A0A6J7WTR3</accession>
<evidence type="ECO:0000256" key="2">
    <source>
        <dbReference type="SAM" id="MobiDB-lite"/>
    </source>
</evidence>
<evidence type="ECO:0000256" key="1">
    <source>
        <dbReference type="SAM" id="Coils"/>
    </source>
</evidence>
<gene>
    <name evidence="3" type="ORF">UFOVP245_77</name>
</gene>
<sequence length="342" mass="37806">MSNEELNQVDEVVEVAEDAAANMASIDTKGPSRSDLISKMVAYASSMDKDTLAQALEKIGHDPDDIYNNNTSHNSAGNAGSNKASIKSSSAPADAMKSVKEDLGLLFGDDSSLSEDFRLRTEALFEAAVSTKVAIEVAKIEEQYEAQLDESIQAVRDEMVENVDNYLNYAVAEWISENQLAIQNSIRTDVTESFMEGLKGLFEDHYIDIPDDKVDVVESMAARIEELEGQINETTEKNIELTKAVSENAVKEIADSISESLTDTQKDKFTKLVEAINYSSVEEFQKKASIIKETYFTTKGESTFKKEDQLLSESVDEPVSQRTNLNPDMAAYVQSISKTIKR</sequence>
<dbReference type="Pfam" id="PF25623">
    <property type="entry name" value="T4_CASP"/>
    <property type="match status" value="1"/>
</dbReference>
<proteinExistence type="predicted"/>
<dbReference type="InterPro" id="IPR057966">
    <property type="entry name" value="T4_SCAF"/>
</dbReference>
<name>A0A6J7WTR3_9CAUD</name>